<dbReference type="SUPFAM" id="SSF54452">
    <property type="entry name" value="MHC antigen-recognition domain"/>
    <property type="match status" value="1"/>
</dbReference>
<comment type="caution">
    <text evidence="2">The sequence shown here is derived from an EMBL/GenBank/DDBJ whole genome shotgun (WGS) entry which is preliminary data.</text>
</comment>
<evidence type="ECO:0000313" key="3">
    <source>
        <dbReference type="Proteomes" id="UP000887159"/>
    </source>
</evidence>
<dbReference type="EMBL" id="BMAU01021284">
    <property type="protein sequence ID" value="GFY09118.1"/>
    <property type="molecule type" value="Genomic_DNA"/>
</dbReference>
<organism evidence="2 3">
    <name type="scientific">Trichonephila clavipes</name>
    <name type="common">Golden silk orbweaver</name>
    <name type="synonym">Nephila clavipes</name>
    <dbReference type="NCBI Taxonomy" id="2585209"/>
    <lineage>
        <taxon>Eukaryota</taxon>
        <taxon>Metazoa</taxon>
        <taxon>Ecdysozoa</taxon>
        <taxon>Arthropoda</taxon>
        <taxon>Chelicerata</taxon>
        <taxon>Arachnida</taxon>
        <taxon>Araneae</taxon>
        <taxon>Araneomorphae</taxon>
        <taxon>Entelegynae</taxon>
        <taxon>Araneoidea</taxon>
        <taxon>Nephilidae</taxon>
        <taxon>Trichonephila</taxon>
    </lineage>
</organism>
<reference evidence="2" key="1">
    <citation type="submission" date="2020-08" db="EMBL/GenBank/DDBJ databases">
        <title>Multicomponent nature underlies the extraordinary mechanical properties of spider dragline silk.</title>
        <authorList>
            <person name="Kono N."/>
            <person name="Nakamura H."/>
            <person name="Mori M."/>
            <person name="Yoshida Y."/>
            <person name="Ohtoshi R."/>
            <person name="Malay A.D."/>
            <person name="Moran D.A.P."/>
            <person name="Tomita M."/>
            <person name="Numata K."/>
            <person name="Arakawa K."/>
        </authorList>
    </citation>
    <scope>NUCLEOTIDE SEQUENCE</scope>
</reference>
<dbReference type="InterPro" id="IPR011162">
    <property type="entry name" value="MHC_I/II-like_Ag-recog"/>
</dbReference>
<name>A0A8X6SCY0_TRICX</name>
<dbReference type="Proteomes" id="UP000887159">
    <property type="component" value="Unassembled WGS sequence"/>
</dbReference>
<keyword evidence="3" id="KW-1185">Reference proteome</keyword>
<evidence type="ECO:0000256" key="1">
    <source>
        <dbReference type="ARBA" id="ARBA00023180"/>
    </source>
</evidence>
<accession>A0A8X6SCY0</accession>
<keyword evidence="1" id="KW-0325">Glycoprotein</keyword>
<dbReference type="AlphaFoldDB" id="A0A8X6SCY0"/>
<proteinExistence type="predicted"/>
<gene>
    <name evidence="2" type="ORF">TNCV_4663091</name>
</gene>
<protein>
    <submittedName>
        <fullName evidence="2">Uncharacterized protein</fullName>
    </submittedName>
</protein>
<sequence length="113" mass="13185">MSRIIPFDNKSARQEKRKLNKLAAVRDICEKWIEILPKVYDSNENITLDKQLVGFRSMSFQTVHTNYTCSKHDPLRRRSNYIHNECPEALKKTVAVSSPTDACYVQKIRRTEA</sequence>
<evidence type="ECO:0000313" key="2">
    <source>
        <dbReference type="EMBL" id="GFY09118.1"/>
    </source>
</evidence>